<protein>
    <submittedName>
        <fullName evidence="2">MIT domain-containing protein 1</fullName>
    </submittedName>
</protein>
<dbReference type="InterPro" id="IPR038113">
    <property type="entry name" value="MITD1_C_sf"/>
</dbReference>
<evidence type="ECO:0000259" key="1">
    <source>
        <dbReference type="Pfam" id="PF16565"/>
    </source>
</evidence>
<proteinExistence type="predicted"/>
<evidence type="ECO:0000313" key="2">
    <source>
        <dbReference type="EMBL" id="KAK0064776.1"/>
    </source>
</evidence>
<dbReference type="InterPro" id="IPR052817">
    <property type="entry name" value="MIT_domain_contain_protein1"/>
</dbReference>
<dbReference type="Gene3D" id="3.30.870.30">
    <property type="entry name" value="MITD, C-terminal phospholipase D-like domain"/>
    <property type="match status" value="1"/>
</dbReference>
<dbReference type="InterPro" id="IPR032341">
    <property type="entry name" value="MITD1_C"/>
</dbReference>
<organism evidence="2 3">
    <name type="scientific">Biomphalaria pfeifferi</name>
    <name type="common">Bloodfluke planorb</name>
    <name type="synonym">Freshwater snail</name>
    <dbReference type="NCBI Taxonomy" id="112525"/>
    <lineage>
        <taxon>Eukaryota</taxon>
        <taxon>Metazoa</taxon>
        <taxon>Spiralia</taxon>
        <taxon>Lophotrochozoa</taxon>
        <taxon>Mollusca</taxon>
        <taxon>Gastropoda</taxon>
        <taxon>Heterobranchia</taxon>
        <taxon>Euthyneura</taxon>
        <taxon>Panpulmonata</taxon>
        <taxon>Hygrophila</taxon>
        <taxon>Lymnaeoidea</taxon>
        <taxon>Planorbidae</taxon>
        <taxon>Biomphalaria</taxon>
    </lineage>
</organism>
<name>A0AAD8FIL5_BIOPF</name>
<dbReference type="Gene3D" id="1.20.58.80">
    <property type="entry name" value="Phosphotransferase system, lactose/cellobiose-type IIA subunit"/>
    <property type="match status" value="1"/>
</dbReference>
<keyword evidence="3" id="KW-1185">Reference proteome</keyword>
<reference evidence="2" key="2">
    <citation type="submission" date="2023-04" db="EMBL/GenBank/DDBJ databases">
        <authorList>
            <person name="Bu L."/>
            <person name="Lu L."/>
            <person name="Laidemitt M.R."/>
            <person name="Zhang S.M."/>
            <person name="Mutuku M."/>
            <person name="Mkoji G."/>
            <person name="Steinauer M."/>
            <person name="Loker E.S."/>
        </authorList>
    </citation>
    <scope>NUCLEOTIDE SEQUENCE</scope>
    <source>
        <strain evidence="2">KasaAsao</strain>
        <tissue evidence="2">Whole Snail</tissue>
    </source>
</reference>
<comment type="caution">
    <text evidence="2">The sequence shown here is derived from an EMBL/GenBank/DDBJ whole genome shotgun (WGS) entry which is preliminary data.</text>
</comment>
<sequence length="249" mass="28425">MAVSGSTSVGEIDVSSINLLKGGVELDLNGKYDEATCFYQEGTKLLVEAHKAISEKCKLTEHRQQLQEHLDRPGAQDRTNFLSQEKDDAKKVTKIKIEENSTGHSYDKLFGHYLHQHVTSIEVDDPYIRTDFQINNFQRFCELIVGKKIPVKTIVLKTKLINSHQKESLEKIKKSLDRNKIELTIEHSPTLHDREIRLSTGIVIGLGRGLDIFHECEILSQEYYNLDLRRCHDTAVTITHKNLTRDATS</sequence>
<dbReference type="EMBL" id="JASAOG010000016">
    <property type="protein sequence ID" value="KAK0064776.1"/>
    <property type="molecule type" value="Genomic_DNA"/>
</dbReference>
<dbReference type="PANTHER" id="PTHR21222">
    <property type="entry name" value="MIT DOMAIN-CONTAINING PROTEIN 1"/>
    <property type="match status" value="1"/>
</dbReference>
<reference evidence="2" key="1">
    <citation type="journal article" date="2023" name="PLoS Negl. Trop. Dis.">
        <title>A genome sequence for Biomphalaria pfeifferi, the major vector snail for the human-infecting parasite Schistosoma mansoni.</title>
        <authorList>
            <person name="Bu L."/>
            <person name="Lu L."/>
            <person name="Laidemitt M.R."/>
            <person name="Zhang S.M."/>
            <person name="Mutuku M."/>
            <person name="Mkoji G."/>
            <person name="Steinauer M."/>
            <person name="Loker E.S."/>
        </authorList>
    </citation>
    <scope>NUCLEOTIDE SEQUENCE</scope>
    <source>
        <strain evidence="2">KasaAsao</strain>
    </source>
</reference>
<feature type="domain" description="MITD1 C-terminal phospholipase D-like" evidence="1">
    <location>
        <begin position="103"/>
        <end position="240"/>
    </location>
</feature>
<evidence type="ECO:0000313" key="3">
    <source>
        <dbReference type="Proteomes" id="UP001233172"/>
    </source>
</evidence>
<dbReference type="PANTHER" id="PTHR21222:SF1">
    <property type="entry name" value="MIT DOMAIN-CONTAINING PROTEIN 1"/>
    <property type="match status" value="1"/>
</dbReference>
<dbReference type="InterPro" id="IPR036181">
    <property type="entry name" value="MIT_dom_sf"/>
</dbReference>
<dbReference type="SUPFAM" id="SSF116846">
    <property type="entry name" value="MIT domain"/>
    <property type="match status" value="1"/>
</dbReference>
<accession>A0AAD8FIL5</accession>
<dbReference type="Pfam" id="PF16565">
    <property type="entry name" value="MIT_C"/>
    <property type="match status" value="1"/>
</dbReference>
<dbReference type="Proteomes" id="UP001233172">
    <property type="component" value="Unassembled WGS sequence"/>
</dbReference>
<dbReference type="AlphaFoldDB" id="A0AAD8FIL5"/>
<gene>
    <name evidence="2" type="ORF">Bpfe_005865</name>
</gene>